<evidence type="ECO:0000259" key="2">
    <source>
        <dbReference type="Pfam" id="PF13400"/>
    </source>
</evidence>
<protein>
    <recommendedName>
        <fullName evidence="2">Putative Flp pilus-assembly TadG-like N-terminal domain-containing protein</fullName>
    </recommendedName>
</protein>
<reference evidence="3 4" key="1">
    <citation type="submission" date="2020-03" db="EMBL/GenBank/DDBJ databases">
        <title>Draft genome of Streptomyces sp. ventii, isolated from the Axial Seamount in the Pacific Ocean, and resequencing of the two type strains Streptomyces lonarensis strain NCL 716 and Streptomyces bohaiensis strain 11A07.</title>
        <authorList>
            <person name="Loughran R.M."/>
            <person name="Pfannmuller K.M."/>
            <person name="Wasson B.J."/>
            <person name="Deadmond M.C."/>
            <person name="Paddock B.E."/>
            <person name="Koyack M.J."/>
            <person name="Gallegos D.A."/>
            <person name="Mitchell E.A."/>
            <person name="Ushijima B."/>
            <person name="Saw J.H."/>
            <person name="Mcphail K.L."/>
            <person name="Videau P."/>
        </authorList>
    </citation>
    <scope>NUCLEOTIDE SEQUENCE [LARGE SCALE GENOMIC DNA]</scope>
    <source>
        <strain evidence="4">5675061</strain>
    </source>
</reference>
<keyword evidence="1" id="KW-1133">Transmembrane helix</keyword>
<evidence type="ECO:0000256" key="1">
    <source>
        <dbReference type="SAM" id="Phobius"/>
    </source>
</evidence>
<dbReference type="EMBL" id="JAAVJB010000112">
    <property type="protein sequence ID" value="NJP67458.1"/>
    <property type="molecule type" value="Genomic_DNA"/>
</dbReference>
<accession>A0ABX1ARX4</accession>
<dbReference type="InterPro" id="IPR028087">
    <property type="entry name" value="Tad_N"/>
</dbReference>
<gene>
    <name evidence="3" type="ORF">HCJ92_14385</name>
</gene>
<keyword evidence="1" id="KW-0472">Membrane</keyword>
<comment type="caution">
    <text evidence="3">The sequence shown here is derived from an EMBL/GenBank/DDBJ whole genome shotgun (WGS) entry which is preliminary data.</text>
</comment>
<dbReference type="Proteomes" id="UP000746503">
    <property type="component" value="Unassembled WGS sequence"/>
</dbReference>
<keyword evidence="1" id="KW-0812">Transmembrane</keyword>
<name>A0ABX1ARX4_9ACTN</name>
<proteinExistence type="predicted"/>
<keyword evidence="4" id="KW-1185">Reference proteome</keyword>
<feature type="transmembrane region" description="Helical" evidence="1">
    <location>
        <begin position="12"/>
        <end position="38"/>
    </location>
</feature>
<dbReference type="InterPro" id="IPR021202">
    <property type="entry name" value="Rv3654c-like"/>
</dbReference>
<evidence type="ECO:0000313" key="3">
    <source>
        <dbReference type="EMBL" id="NJP67458.1"/>
    </source>
</evidence>
<dbReference type="NCBIfam" id="TIGR03816">
    <property type="entry name" value="tadE_like_DECH"/>
    <property type="match status" value="1"/>
</dbReference>
<organism evidence="3 4">
    <name type="scientific">Streptomyces spiramenti</name>
    <dbReference type="NCBI Taxonomy" id="2720606"/>
    <lineage>
        <taxon>Bacteria</taxon>
        <taxon>Bacillati</taxon>
        <taxon>Actinomycetota</taxon>
        <taxon>Actinomycetes</taxon>
        <taxon>Kitasatosporales</taxon>
        <taxon>Streptomycetaceae</taxon>
        <taxon>Streptomyces</taxon>
    </lineage>
</organism>
<sequence length="118" mass="11447">MPHRTVGRDRGSATVVAVACAGVLVMVATAVLAVVAVADTRQRAALAADLAALAAADRALLGPGPACDSAAAVAEANGARLARCDVAASGIADLTVVVSAAPRNVPLTVSARSRAGPP</sequence>
<dbReference type="Pfam" id="PF13400">
    <property type="entry name" value="Tad"/>
    <property type="match status" value="1"/>
</dbReference>
<evidence type="ECO:0000313" key="4">
    <source>
        <dbReference type="Proteomes" id="UP000746503"/>
    </source>
</evidence>
<feature type="domain" description="Putative Flp pilus-assembly TadG-like N-terminal" evidence="2">
    <location>
        <begin position="11"/>
        <end position="57"/>
    </location>
</feature>